<keyword evidence="2" id="KW-1185">Reference proteome</keyword>
<evidence type="ECO:0000313" key="1">
    <source>
        <dbReference type="EMBL" id="GMI42930.1"/>
    </source>
</evidence>
<comment type="caution">
    <text evidence="1">The sequence shown here is derived from an EMBL/GenBank/DDBJ whole genome shotgun (WGS) entry which is preliminary data.</text>
</comment>
<evidence type="ECO:0000313" key="2">
    <source>
        <dbReference type="Proteomes" id="UP001165060"/>
    </source>
</evidence>
<name>A0ABQ6N7G3_9STRA</name>
<dbReference type="EMBL" id="BRYB01001101">
    <property type="protein sequence ID" value="GMI42930.1"/>
    <property type="molecule type" value="Genomic_DNA"/>
</dbReference>
<protein>
    <recommendedName>
        <fullName evidence="3">Proteasome assembly chaperone 2</fullName>
    </recommendedName>
</protein>
<proteinExistence type="predicted"/>
<reference evidence="1 2" key="1">
    <citation type="journal article" date="2023" name="Commun. Biol.">
        <title>Genome analysis of Parmales, the sister group of diatoms, reveals the evolutionary specialization of diatoms from phago-mixotrophs to photoautotrophs.</title>
        <authorList>
            <person name="Ban H."/>
            <person name="Sato S."/>
            <person name="Yoshikawa S."/>
            <person name="Yamada K."/>
            <person name="Nakamura Y."/>
            <person name="Ichinomiya M."/>
            <person name="Sato N."/>
            <person name="Blanc-Mathieu R."/>
            <person name="Endo H."/>
            <person name="Kuwata A."/>
            <person name="Ogata H."/>
        </authorList>
    </citation>
    <scope>NUCLEOTIDE SEQUENCE [LARGE SCALE GENOMIC DNA]</scope>
</reference>
<sequence length="292" mass="30585">MPPSLIGVVTETCVLVGFAGDLSPRLAVPTTALLDCRIEAPSATLTASYTTPNLPRLPASPPCSPMNPISSFDAVLEHTYTILNQPVSTPLLLLFPCPPPFRVPAAYFPEARVLPPTPSSLLVAALKTAIQVDVHFRDAHVLALCESRVVTPSYRSAPSPPPPAQGVPAKHPLVFGSADPGSPRPPALSLPHLVVACLSALPVDCRSAAAANIVFCGPGGEGGMDLPDAREEFAERCEEIYRAEMEAAGRGRRDKPVGFRVLPLGEKGGVVERRDLVFAGLSLIAAAESAPG</sequence>
<dbReference type="Proteomes" id="UP001165060">
    <property type="component" value="Unassembled WGS sequence"/>
</dbReference>
<gene>
    <name evidence="1" type="ORF">TeGR_g7033</name>
</gene>
<accession>A0ABQ6N7G3</accession>
<organism evidence="1 2">
    <name type="scientific">Tetraparma gracilis</name>
    <dbReference type="NCBI Taxonomy" id="2962635"/>
    <lineage>
        <taxon>Eukaryota</taxon>
        <taxon>Sar</taxon>
        <taxon>Stramenopiles</taxon>
        <taxon>Ochrophyta</taxon>
        <taxon>Bolidophyceae</taxon>
        <taxon>Parmales</taxon>
        <taxon>Triparmaceae</taxon>
        <taxon>Tetraparma</taxon>
    </lineage>
</organism>
<evidence type="ECO:0008006" key="3">
    <source>
        <dbReference type="Google" id="ProtNLM"/>
    </source>
</evidence>